<dbReference type="EMBL" id="LS974621">
    <property type="protein sequence ID" value="CAG7877205.1"/>
    <property type="molecule type" value="Genomic_DNA"/>
</dbReference>
<feature type="transmembrane region" description="Helical" evidence="1">
    <location>
        <begin position="20"/>
        <end position="39"/>
    </location>
</feature>
<proteinExistence type="predicted"/>
<evidence type="ECO:0000313" key="3">
    <source>
        <dbReference type="EMBL" id="VDC72254.1"/>
    </source>
</evidence>
<keyword evidence="1" id="KW-1133">Transmembrane helix</keyword>
<keyword evidence="1" id="KW-0812">Transmembrane</keyword>
<name>A0A3P5Z8Z0_BRACM</name>
<dbReference type="AlphaFoldDB" id="A0A3P5Z8Z0"/>
<reference evidence="3" key="1">
    <citation type="submission" date="2018-11" db="EMBL/GenBank/DDBJ databases">
        <authorList>
            <consortium name="Genoscope - CEA"/>
            <person name="William W."/>
        </authorList>
    </citation>
    <scope>NUCLEOTIDE SEQUENCE</scope>
</reference>
<accession>A0A3P5Z8Z0</accession>
<dbReference type="Gramene" id="A05p37260.2_BraZ1">
    <property type="protein sequence ID" value="A05p37260.2_BraZ1.CDS.1"/>
    <property type="gene ID" value="A05g37260.2_BraZ1"/>
</dbReference>
<evidence type="ECO:0000256" key="1">
    <source>
        <dbReference type="SAM" id="Phobius"/>
    </source>
</evidence>
<organism evidence="3">
    <name type="scientific">Brassica campestris</name>
    <name type="common">Field mustard</name>
    <dbReference type="NCBI Taxonomy" id="3711"/>
    <lineage>
        <taxon>Eukaryota</taxon>
        <taxon>Viridiplantae</taxon>
        <taxon>Streptophyta</taxon>
        <taxon>Embryophyta</taxon>
        <taxon>Tracheophyta</taxon>
        <taxon>Spermatophyta</taxon>
        <taxon>Magnoliopsida</taxon>
        <taxon>eudicotyledons</taxon>
        <taxon>Gunneridae</taxon>
        <taxon>Pentapetalae</taxon>
        <taxon>rosids</taxon>
        <taxon>malvids</taxon>
        <taxon>Brassicales</taxon>
        <taxon>Brassicaceae</taxon>
        <taxon>Brassiceae</taxon>
        <taxon>Brassica</taxon>
    </lineage>
</organism>
<dbReference type="Proteomes" id="UP000694005">
    <property type="component" value="Chromosome A05"/>
</dbReference>
<protein>
    <submittedName>
        <fullName evidence="2">Uncharacterized protein</fullName>
    </submittedName>
</protein>
<dbReference type="EMBL" id="LR031570">
    <property type="protein sequence ID" value="VDC72254.1"/>
    <property type="molecule type" value="Genomic_DNA"/>
</dbReference>
<gene>
    <name evidence="3" type="ORF">BRAA05T21968Z</name>
    <name evidence="2" type="ORF">BRAPAZ1V2_A05P37260.2</name>
</gene>
<sequence length="43" mass="5057">MNPNRVDSDCHFEMVKPLSSFRKIKVLILYLLISFILYVRSLG</sequence>
<keyword evidence="1" id="KW-0472">Membrane</keyword>
<evidence type="ECO:0000313" key="2">
    <source>
        <dbReference type="EMBL" id="CAG7877205.1"/>
    </source>
</evidence>